<dbReference type="EMBL" id="JAANIU010004878">
    <property type="protein sequence ID" value="KAG1551782.1"/>
    <property type="molecule type" value="Genomic_DNA"/>
</dbReference>
<dbReference type="PROSITE" id="PS51257">
    <property type="entry name" value="PROKAR_LIPOPROTEIN"/>
    <property type="match status" value="1"/>
</dbReference>
<keyword evidence="4" id="KW-1185">Reference proteome</keyword>
<dbReference type="Gene3D" id="3.40.190.10">
    <property type="entry name" value="Periplasmic binding protein-like II"/>
    <property type="match status" value="1"/>
</dbReference>
<keyword evidence="2" id="KW-0732">Signal</keyword>
<comment type="caution">
    <text evidence="3">The sequence shown here is derived from an EMBL/GenBank/DDBJ whole genome shotgun (WGS) entry which is preliminary data.</text>
</comment>
<feature type="chain" id="PRO_5040278630" evidence="2">
    <location>
        <begin position="21"/>
        <end position="224"/>
    </location>
</feature>
<feature type="compositionally biased region" description="Basic and acidic residues" evidence="1">
    <location>
        <begin position="148"/>
        <end position="169"/>
    </location>
</feature>
<dbReference type="Proteomes" id="UP000740926">
    <property type="component" value="Unassembled WGS sequence"/>
</dbReference>
<feature type="signal peptide" evidence="2">
    <location>
        <begin position="1"/>
        <end position="20"/>
    </location>
</feature>
<feature type="compositionally biased region" description="Low complexity" evidence="1">
    <location>
        <begin position="170"/>
        <end position="180"/>
    </location>
</feature>
<feature type="region of interest" description="Disordered" evidence="1">
    <location>
        <begin position="59"/>
        <end position="200"/>
    </location>
</feature>
<feature type="compositionally biased region" description="Basic and acidic residues" evidence="1">
    <location>
        <begin position="59"/>
        <end position="68"/>
    </location>
</feature>
<organism evidence="3 4">
    <name type="scientific">Rhizopus delemar</name>
    <dbReference type="NCBI Taxonomy" id="936053"/>
    <lineage>
        <taxon>Eukaryota</taxon>
        <taxon>Fungi</taxon>
        <taxon>Fungi incertae sedis</taxon>
        <taxon>Mucoromycota</taxon>
        <taxon>Mucoromycotina</taxon>
        <taxon>Mucoromycetes</taxon>
        <taxon>Mucorales</taxon>
        <taxon>Mucorineae</taxon>
        <taxon>Rhizopodaceae</taxon>
        <taxon>Rhizopus</taxon>
    </lineage>
</organism>
<feature type="compositionally biased region" description="Basic residues" evidence="1">
    <location>
        <begin position="106"/>
        <end position="122"/>
    </location>
</feature>
<accession>A0A9P6YLP3</accession>
<sequence>MKLRILTLGLASAMLAACGGGKGGAQDSQVLNVYNYSDYIAEDTIPNFEKESGIKRLRRGGADPELLRAPDPGRGVPAAGQEQDPEPGQPRSGGDEAHRHPGPGQRVRRAVHDRHHRHRLQRGHAEAALRRQRRHRQQLGPGVQAGKHQQDEGLRRDHPGHAGGHDPDRAALPGPGPAQRRPGRAAEGGRPAEVDPSVRPEFPLLAVRGLAGQWRHLPGGRLVG</sequence>
<name>A0A9P6YLP3_9FUNG</name>
<protein>
    <submittedName>
        <fullName evidence="3">Uncharacterized protein</fullName>
    </submittedName>
</protein>
<evidence type="ECO:0000256" key="2">
    <source>
        <dbReference type="SAM" id="SignalP"/>
    </source>
</evidence>
<proteinExistence type="predicted"/>
<gene>
    <name evidence="3" type="ORF">G6F50_013153</name>
</gene>
<reference evidence="3 4" key="1">
    <citation type="journal article" date="2020" name="Microb. Genom.">
        <title>Genetic diversity of clinical and environmental Mucorales isolates obtained from an investigation of mucormycosis cases among solid organ transplant recipients.</title>
        <authorList>
            <person name="Nguyen M.H."/>
            <person name="Kaul D."/>
            <person name="Muto C."/>
            <person name="Cheng S.J."/>
            <person name="Richter R.A."/>
            <person name="Bruno V.M."/>
            <person name="Liu G."/>
            <person name="Beyhan S."/>
            <person name="Sundermann A.J."/>
            <person name="Mounaud S."/>
            <person name="Pasculle A.W."/>
            <person name="Nierman W.C."/>
            <person name="Driscoll E."/>
            <person name="Cumbie R."/>
            <person name="Clancy C.J."/>
            <person name="Dupont C.L."/>
        </authorList>
    </citation>
    <scope>NUCLEOTIDE SEQUENCE [LARGE SCALE GENOMIC DNA]</scope>
    <source>
        <strain evidence="3 4">GL24</strain>
    </source>
</reference>
<evidence type="ECO:0000256" key="1">
    <source>
        <dbReference type="SAM" id="MobiDB-lite"/>
    </source>
</evidence>
<dbReference type="AlphaFoldDB" id="A0A9P6YLP3"/>
<evidence type="ECO:0000313" key="4">
    <source>
        <dbReference type="Proteomes" id="UP000740926"/>
    </source>
</evidence>
<evidence type="ECO:0000313" key="3">
    <source>
        <dbReference type="EMBL" id="KAG1551782.1"/>
    </source>
</evidence>